<organism evidence="2 3">
    <name type="scientific">Alteromonas macleodii</name>
    <name type="common">Pseudoalteromonas macleodii</name>
    <dbReference type="NCBI Taxonomy" id="28108"/>
    <lineage>
        <taxon>Bacteria</taxon>
        <taxon>Pseudomonadati</taxon>
        <taxon>Pseudomonadota</taxon>
        <taxon>Gammaproteobacteria</taxon>
        <taxon>Alteromonadales</taxon>
        <taxon>Alteromonadaceae</taxon>
        <taxon>Alteromonas/Salinimonas group</taxon>
        <taxon>Alteromonas</taxon>
    </lineage>
</organism>
<accession>A0A6T9Y3A3</accession>
<reference evidence="2 3" key="1">
    <citation type="submission" date="2020-06" db="EMBL/GenBank/DDBJ databases">
        <authorList>
            <person name="Duchaud E."/>
        </authorList>
    </citation>
    <scope>NUCLEOTIDE SEQUENCE [LARGE SCALE GENOMIC DNA]</scope>
    <source>
        <strain evidence="2">Alteromonas fortis</strain>
    </source>
</reference>
<evidence type="ECO:0000313" key="2">
    <source>
        <dbReference type="EMBL" id="CAB9493891.1"/>
    </source>
</evidence>
<keyword evidence="1" id="KW-0732">Signal</keyword>
<feature type="chain" id="PRO_5029607859" evidence="1">
    <location>
        <begin position="20"/>
        <end position="193"/>
    </location>
</feature>
<proteinExistence type="predicted"/>
<evidence type="ECO:0000313" key="3">
    <source>
        <dbReference type="Proteomes" id="UP000509458"/>
    </source>
</evidence>
<dbReference type="AlphaFoldDB" id="A0A6T9Y3A3"/>
<protein>
    <submittedName>
        <fullName evidence="2">Uncharacterized protein</fullName>
    </submittedName>
</protein>
<sequence length="193" mass="22208">MKGIKAALFTLFISQVAAAEIDVSLANGTEKEELKRDQIFRLIEQYDLKKWWFTDKIIIDESARSPFSHPVLTLKASMPNNDHAGLSQLLHEQIHWFEGARKEEVDNTVAELRKIYSSVPVGFPDGGRSEFSTYLHLAVCLMELDSLTQILGKEKAEEVIATNGKYFYKWIYKTVLQDQAQIREILKNNRLYI</sequence>
<name>A0A6T9Y3A3_ALTMA</name>
<gene>
    <name evidence="2" type="ORF">ALFOR1_30823</name>
</gene>
<evidence type="ECO:0000256" key="1">
    <source>
        <dbReference type="SAM" id="SignalP"/>
    </source>
</evidence>
<dbReference type="Proteomes" id="UP000509458">
    <property type="component" value="Chromosome"/>
</dbReference>
<feature type="signal peptide" evidence="1">
    <location>
        <begin position="1"/>
        <end position="19"/>
    </location>
</feature>
<dbReference type="RefSeq" id="WP_179983351.1">
    <property type="nucleotide sequence ID" value="NZ_LR812090.1"/>
</dbReference>
<dbReference type="EMBL" id="LR812090">
    <property type="protein sequence ID" value="CAB9493891.1"/>
    <property type="molecule type" value="Genomic_DNA"/>
</dbReference>